<dbReference type="Proteomes" id="UP000318590">
    <property type="component" value="Unassembled WGS sequence"/>
</dbReference>
<organism evidence="2 3">
    <name type="scientific">Palleronia caenipelagi</name>
    <dbReference type="NCBI Taxonomy" id="2489174"/>
    <lineage>
        <taxon>Bacteria</taxon>
        <taxon>Pseudomonadati</taxon>
        <taxon>Pseudomonadota</taxon>
        <taxon>Alphaproteobacteria</taxon>
        <taxon>Rhodobacterales</taxon>
        <taxon>Roseobacteraceae</taxon>
        <taxon>Palleronia</taxon>
    </lineage>
</organism>
<reference evidence="2 3" key="1">
    <citation type="submission" date="2019-06" db="EMBL/GenBank/DDBJ databases">
        <title>Paenimaribius caenipelagi gen. nov., sp. nov., isolated from a tidal flat.</title>
        <authorList>
            <person name="Yoon J.-H."/>
        </authorList>
    </citation>
    <scope>NUCLEOTIDE SEQUENCE [LARGE SCALE GENOMIC DNA]</scope>
    <source>
        <strain evidence="2 3">JBTF-M29</strain>
    </source>
</reference>
<name>A0A547Q758_9RHOB</name>
<dbReference type="RefSeq" id="WP_142833857.1">
    <property type="nucleotide sequence ID" value="NZ_VFSV01000007.1"/>
</dbReference>
<sequence>MIRFAVITLCGAALLSACNSTPQTYPTTGGAANGTYQSYEQARLERERQLSGGATVAPTAPVSAPPLTPTAASSPPPAISSQELASAGLPSGQSAGGGLPAAEPVQEQTLASAAPIPAAPARPAGRVGISDEQSFEAVASRETIESDAERLERQRAAYQVAAPEALPQRTGTNRPNIVQYALTSTNRRGESIYPRGPFSGEGKARRACNKYPSSDLAQEDFLAQGGPFKDRLGVDPDGDGFACAWDPAPFRAAKG</sequence>
<dbReference type="PROSITE" id="PS51257">
    <property type="entry name" value="PROKAR_LIPOPROTEIN"/>
    <property type="match status" value="1"/>
</dbReference>
<feature type="compositionally biased region" description="Pro residues" evidence="1">
    <location>
        <begin position="63"/>
        <end position="78"/>
    </location>
</feature>
<evidence type="ECO:0000313" key="3">
    <source>
        <dbReference type="Proteomes" id="UP000318590"/>
    </source>
</evidence>
<proteinExistence type="predicted"/>
<evidence type="ECO:0000313" key="2">
    <source>
        <dbReference type="EMBL" id="TRD22220.1"/>
    </source>
</evidence>
<dbReference type="AlphaFoldDB" id="A0A547Q758"/>
<protein>
    <recommendedName>
        <fullName evidence="4">Excalibur calcium-binding domain-containing protein</fullName>
    </recommendedName>
</protein>
<keyword evidence="3" id="KW-1185">Reference proteome</keyword>
<accession>A0A547Q758</accession>
<dbReference type="EMBL" id="VFSV01000007">
    <property type="protein sequence ID" value="TRD22220.1"/>
    <property type="molecule type" value="Genomic_DNA"/>
</dbReference>
<feature type="region of interest" description="Disordered" evidence="1">
    <location>
        <begin position="49"/>
        <end position="101"/>
    </location>
</feature>
<evidence type="ECO:0008006" key="4">
    <source>
        <dbReference type="Google" id="ProtNLM"/>
    </source>
</evidence>
<evidence type="ECO:0000256" key="1">
    <source>
        <dbReference type="SAM" id="MobiDB-lite"/>
    </source>
</evidence>
<gene>
    <name evidence="2" type="ORF">FEV53_05725</name>
</gene>
<comment type="caution">
    <text evidence="2">The sequence shown here is derived from an EMBL/GenBank/DDBJ whole genome shotgun (WGS) entry which is preliminary data.</text>
</comment>
<dbReference type="OrthoDB" id="7951357at2"/>